<dbReference type="RefSeq" id="WP_144358701.1">
    <property type="nucleotide sequence ID" value="NZ_VMNH01000009.1"/>
</dbReference>
<name>A0A557SCH8_9GAMM</name>
<dbReference type="AlphaFoldDB" id="A0A557SCH8"/>
<dbReference type="OrthoDB" id="6010489at2"/>
<accession>A0A557SCH8</accession>
<proteinExistence type="predicted"/>
<dbReference type="Proteomes" id="UP000316649">
    <property type="component" value="Unassembled WGS sequence"/>
</dbReference>
<protein>
    <submittedName>
        <fullName evidence="2">Phage terminase small subunit P27 family</fullName>
    </submittedName>
</protein>
<keyword evidence="3" id="KW-1185">Reference proteome</keyword>
<feature type="region of interest" description="Disordered" evidence="1">
    <location>
        <begin position="139"/>
        <end position="173"/>
    </location>
</feature>
<gene>
    <name evidence="2" type="ORF">FHP88_08935</name>
</gene>
<dbReference type="Pfam" id="PF05119">
    <property type="entry name" value="Terminase_4"/>
    <property type="match status" value="1"/>
</dbReference>
<feature type="compositionally biased region" description="Acidic residues" evidence="1">
    <location>
        <begin position="155"/>
        <end position="167"/>
    </location>
</feature>
<comment type="caution">
    <text evidence="2">The sequence shown here is derived from an EMBL/GenBank/DDBJ whole genome shotgun (WGS) entry which is preliminary data.</text>
</comment>
<evidence type="ECO:0000313" key="3">
    <source>
        <dbReference type="Proteomes" id="UP000316649"/>
    </source>
</evidence>
<evidence type="ECO:0000313" key="2">
    <source>
        <dbReference type="EMBL" id="TVO75128.1"/>
    </source>
</evidence>
<feature type="compositionally biased region" description="Polar residues" evidence="1">
    <location>
        <begin position="139"/>
        <end position="148"/>
    </location>
</feature>
<dbReference type="NCBIfam" id="TIGR01558">
    <property type="entry name" value="sm_term_P27"/>
    <property type="match status" value="1"/>
</dbReference>
<dbReference type="InterPro" id="IPR006448">
    <property type="entry name" value="Phage_term_ssu_P27"/>
</dbReference>
<reference evidence="2 3" key="1">
    <citation type="submission" date="2019-07" db="EMBL/GenBank/DDBJ databases">
        <title>The pathways for chlorine oxyanion respiration interact through the shared metabolite chlorate.</title>
        <authorList>
            <person name="Barnum T.P."/>
            <person name="Cheng Y."/>
            <person name="Hill K.A."/>
            <person name="Lucas L.N."/>
            <person name="Carlson H.K."/>
            <person name="Coates J.D."/>
        </authorList>
    </citation>
    <scope>NUCLEOTIDE SEQUENCE [LARGE SCALE GENOMIC DNA]</scope>
    <source>
        <strain evidence="2 3">BK-1</strain>
    </source>
</reference>
<dbReference type="EMBL" id="VMNH01000009">
    <property type="protein sequence ID" value="TVO75128.1"/>
    <property type="molecule type" value="Genomic_DNA"/>
</dbReference>
<evidence type="ECO:0000256" key="1">
    <source>
        <dbReference type="SAM" id="MobiDB-lite"/>
    </source>
</evidence>
<organism evidence="2 3">
    <name type="scientific">Sedimenticola selenatireducens</name>
    <dbReference type="NCBI Taxonomy" id="191960"/>
    <lineage>
        <taxon>Bacteria</taxon>
        <taxon>Pseudomonadati</taxon>
        <taxon>Pseudomonadota</taxon>
        <taxon>Gammaproteobacteria</taxon>
        <taxon>Chromatiales</taxon>
        <taxon>Sedimenticolaceae</taxon>
        <taxon>Sedimenticola</taxon>
    </lineage>
</organism>
<sequence>MGQRGPKSKPASVHYLNGNPSKKPAAALAAGLHPAIEIPVCPSDLLSDDARAEWDRITIELAKLRVIAQIDLAAVAIYCQAWGDWCEARRKLKVVGFTGYITTTPSGYEQQSVLFQIANKAAETMKSYGALFGMNPSARTGVQPSQGDMQLGLFESDENGSGAEEEAGPEKYF</sequence>